<accession>A0A832A1V5</accession>
<evidence type="ECO:0000256" key="1">
    <source>
        <dbReference type="ARBA" id="ARBA00004821"/>
    </source>
</evidence>
<dbReference type="NCBIfam" id="NF010925">
    <property type="entry name" value="PRK14345.1"/>
    <property type="match status" value="1"/>
</dbReference>
<comment type="subcellular location">
    <subcellularLocation>
        <location evidence="5">Cytoplasm</location>
    </subcellularLocation>
</comment>
<protein>
    <recommendedName>
        <fullName evidence="5 6">Octanoyltransferase</fullName>
        <ecNumber evidence="5 6">2.3.1.181</ecNumber>
    </recommendedName>
    <alternativeName>
        <fullName evidence="5">Lipoate-protein ligase B</fullName>
    </alternativeName>
    <alternativeName>
        <fullName evidence="5">Lipoyl/octanoyl transferase</fullName>
    </alternativeName>
    <alternativeName>
        <fullName evidence="5">Octanoyl-[acyl-carrier-protein]-protein N-octanoyltransferase</fullName>
    </alternativeName>
</protein>
<name>A0A832A1V5_9BACT</name>
<dbReference type="AlphaFoldDB" id="A0A832A1V5"/>
<evidence type="ECO:0000259" key="10">
    <source>
        <dbReference type="PROSITE" id="PS51733"/>
    </source>
</evidence>
<comment type="caution">
    <text evidence="11">The sequence shown here is derived from an EMBL/GenBank/DDBJ whole genome shotgun (WGS) entry which is preliminary data.</text>
</comment>
<comment type="pathway">
    <text evidence="1 5 6">Protein modification; protein lipoylation via endogenous pathway; protein N(6)-(lipoyl)lysine from octanoyl-[acyl-carrier-protein]: step 1/2.</text>
</comment>
<gene>
    <name evidence="5 11" type="primary">lipB</name>
    <name evidence="11" type="ORF">ENS06_03250</name>
</gene>
<evidence type="ECO:0000313" key="11">
    <source>
        <dbReference type="EMBL" id="HFK96326.1"/>
    </source>
</evidence>
<keyword evidence="3 5" id="KW-0012">Acyltransferase</keyword>
<dbReference type="CDD" id="cd16444">
    <property type="entry name" value="LipB"/>
    <property type="match status" value="1"/>
</dbReference>
<keyword evidence="2 5" id="KW-0808">Transferase</keyword>
<evidence type="ECO:0000256" key="8">
    <source>
        <dbReference type="PIRSR" id="PIRSR016262-2"/>
    </source>
</evidence>
<dbReference type="InterPro" id="IPR000544">
    <property type="entry name" value="Octanoyltransferase"/>
</dbReference>
<dbReference type="EMBL" id="DSTK01000012">
    <property type="protein sequence ID" value="HFK96326.1"/>
    <property type="molecule type" value="Genomic_DNA"/>
</dbReference>
<dbReference type="GO" id="GO:0033819">
    <property type="term" value="F:lipoyl(octanoyl) transferase activity"/>
    <property type="evidence" value="ECO:0007669"/>
    <property type="project" value="UniProtKB-EC"/>
</dbReference>
<dbReference type="InterPro" id="IPR020605">
    <property type="entry name" value="Octanoyltransferase_CS"/>
</dbReference>
<dbReference type="InterPro" id="IPR045864">
    <property type="entry name" value="aa-tRNA-synth_II/BPL/LPL"/>
</dbReference>
<comment type="similarity">
    <text evidence="5 6">Belongs to the LipB family.</text>
</comment>
<dbReference type="HAMAP" id="MF_00013">
    <property type="entry name" value="LipB"/>
    <property type="match status" value="1"/>
</dbReference>
<dbReference type="PROSITE" id="PS01313">
    <property type="entry name" value="LIPB"/>
    <property type="match status" value="1"/>
</dbReference>
<feature type="active site" description="Acyl-thioester intermediate" evidence="5 7">
    <location>
        <position position="176"/>
    </location>
</feature>
<keyword evidence="5" id="KW-0963">Cytoplasm</keyword>
<organism evidence="11">
    <name type="scientific">Desulfacinum infernum</name>
    <dbReference type="NCBI Taxonomy" id="35837"/>
    <lineage>
        <taxon>Bacteria</taxon>
        <taxon>Pseudomonadati</taxon>
        <taxon>Thermodesulfobacteriota</taxon>
        <taxon>Syntrophobacteria</taxon>
        <taxon>Syntrophobacterales</taxon>
        <taxon>Syntrophobacteraceae</taxon>
        <taxon>Desulfacinum</taxon>
    </lineage>
</organism>
<feature type="binding site" evidence="5 8">
    <location>
        <begin position="158"/>
        <end position="160"/>
    </location>
    <ligand>
        <name>substrate</name>
    </ligand>
</feature>
<dbReference type="Pfam" id="PF21948">
    <property type="entry name" value="LplA-B_cat"/>
    <property type="match status" value="1"/>
</dbReference>
<evidence type="ECO:0000256" key="4">
    <source>
        <dbReference type="ARBA" id="ARBA00024732"/>
    </source>
</evidence>
<dbReference type="Gene3D" id="3.30.930.10">
    <property type="entry name" value="Bira Bifunctional Protein, Domain 2"/>
    <property type="match status" value="1"/>
</dbReference>
<dbReference type="SUPFAM" id="SSF55681">
    <property type="entry name" value="Class II aaRS and biotin synthetases"/>
    <property type="match status" value="1"/>
</dbReference>
<sequence>MARSCRLVDLGLVDYGRALAVQHRCVDARHQGLLDRDVFFLVEHFPVFTYGRRSGAEHLCVPQDFLEARGIAVFAVERGGSVTYHGPGQLVVYPVVHLPTAGWKAVDWVTALEEVMIRTARRFGVAACRHPRGRGVWVGEKKLGSLGIAVRHGISFHGVALNVHNALEPFQWIRPCGLSDVAMTSLAVETHGVVSMTDVKRVFLECAEDVLGVHFEPTDPEDLFPKAHGRAHARA</sequence>
<dbReference type="UniPathway" id="UPA00538">
    <property type="reaction ID" value="UER00592"/>
</dbReference>
<feature type="binding site" evidence="5 8">
    <location>
        <begin position="145"/>
        <end position="147"/>
    </location>
    <ligand>
        <name>substrate</name>
    </ligand>
</feature>
<feature type="site" description="Lowers pKa of active site Cys" evidence="5 9">
    <location>
        <position position="142"/>
    </location>
</feature>
<dbReference type="GO" id="GO:0009249">
    <property type="term" value="P:protein lipoylation"/>
    <property type="evidence" value="ECO:0007669"/>
    <property type="project" value="InterPro"/>
</dbReference>
<dbReference type="NCBIfam" id="TIGR00214">
    <property type="entry name" value="lipB"/>
    <property type="match status" value="1"/>
</dbReference>
<evidence type="ECO:0000256" key="3">
    <source>
        <dbReference type="ARBA" id="ARBA00023315"/>
    </source>
</evidence>
<comment type="miscellaneous">
    <text evidence="5">In the reaction, the free carboxyl group of octanoic acid is attached via an amide linkage to the epsilon-amino group of a specific lysine residue of lipoyl domains of lipoate-dependent enzymes.</text>
</comment>
<evidence type="ECO:0000256" key="6">
    <source>
        <dbReference type="PIRNR" id="PIRNR016262"/>
    </source>
</evidence>
<proteinExistence type="inferred from homology"/>
<evidence type="ECO:0000256" key="2">
    <source>
        <dbReference type="ARBA" id="ARBA00022679"/>
    </source>
</evidence>
<comment type="function">
    <text evidence="4 5 6">Catalyzes the transfer of endogenously produced octanoic acid from octanoyl-acyl-carrier-protein onto the lipoyl domains of lipoate-dependent enzymes. Lipoyl-ACP can also act as a substrate although octanoyl-ACP is likely to be the physiological substrate.</text>
</comment>
<dbReference type="PANTHER" id="PTHR10993:SF7">
    <property type="entry name" value="LIPOYLTRANSFERASE 2, MITOCHONDRIAL-RELATED"/>
    <property type="match status" value="1"/>
</dbReference>
<dbReference type="EC" id="2.3.1.181" evidence="5 6"/>
<feature type="binding site" evidence="5 8">
    <location>
        <begin position="78"/>
        <end position="85"/>
    </location>
    <ligand>
        <name>substrate</name>
    </ligand>
</feature>
<evidence type="ECO:0000256" key="7">
    <source>
        <dbReference type="PIRSR" id="PIRSR016262-1"/>
    </source>
</evidence>
<dbReference type="PIRSF" id="PIRSF016262">
    <property type="entry name" value="LPLase"/>
    <property type="match status" value="1"/>
</dbReference>
<dbReference type="GO" id="GO:0005737">
    <property type="term" value="C:cytoplasm"/>
    <property type="evidence" value="ECO:0007669"/>
    <property type="project" value="UniProtKB-SubCell"/>
</dbReference>
<dbReference type="PROSITE" id="PS51733">
    <property type="entry name" value="BPL_LPL_CATALYTIC"/>
    <property type="match status" value="1"/>
</dbReference>
<evidence type="ECO:0000256" key="9">
    <source>
        <dbReference type="PIRSR" id="PIRSR016262-3"/>
    </source>
</evidence>
<reference evidence="11" key="1">
    <citation type="journal article" date="2020" name="mSystems">
        <title>Genome- and Community-Level Interaction Insights into Carbon Utilization and Element Cycling Functions of Hydrothermarchaeota in Hydrothermal Sediment.</title>
        <authorList>
            <person name="Zhou Z."/>
            <person name="Liu Y."/>
            <person name="Xu W."/>
            <person name="Pan J."/>
            <person name="Luo Z.H."/>
            <person name="Li M."/>
        </authorList>
    </citation>
    <scope>NUCLEOTIDE SEQUENCE [LARGE SCALE GENOMIC DNA]</scope>
    <source>
        <strain evidence="11">SpSt-456</strain>
    </source>
</reference>
<feature type="domain" description="BPL/LPL catalytic" evidence="10">
    <location>
        <begin position="33"/>
        <end position="215"/>
    </location>
</feature>
<dbReference type="InterPro" id="IPR004143">
    <property type="entry name" value="BPL_LPL_catalytic"/>
</dbReference>
<dbReference type="PANTHER" id="PTHR10993">
    <property type="entry name" value="OCTANOYLTRANSFERASE"/>
    <property type="match status" value="1"/>
</dbReference>
<comment type="catalytic activity">
    <reaction evidence="5 6">
        <text>octanoyl-[ACP] + L-lysyl-[protein] = N(6)-octanoyl-L-lysyl-[protein] + holo-[ACP] + H(+)</text>
        <dbReference type="Rhea" id="RHEA:17665"/>
        <dbReference type="Rhea" id="RHEA-COMP:9636"/>
        <dbReference type="Rhea" id="RHEA-COMP:9685"/>
        <dbReference type="Rhea" id="RHEA-COMP:9752"/>
        <dbReference type="Rhea" id="RHEA-COMP:9928"/>
        <dbReference type="ChEBI" id="CHEBI:15378"/>
        <dbReference type="ChEBI" id="CHEBI:29969"/>
        <dbReference type="ChEBI" id="CHEBI:64479"/>
        <dbReference type="ChEBI" id="CHEBI:78463"/>
        <dbReference type="ChEBI" id="CHEBI:78809"/>
        <dbReference type="EC" id="2.3.1.181"/>
    </reaction>
</comment>
<evidence type="ECO:0000256" key="5">
    <source>
        <dbReference type="HAMAP-Rule" id="MF_00013"/>
    </source>
</evidence>